<dbReference type="Pfam" id="PF08713">
    <property type="entry name" value="DNA_alkylation"/>
    <property type="match status" value="1"/>
</dbReference>
<dbReference type="Gene3D" id="1.25.40.290">
    <property type="entry name" value="ARM repeat domains"/>
    <property type="match status" value="1"/>
</dbReference>
<dbReference type="InterPro" id="IPR016024">
    <property type="entry name" value="ARM-type_fold"/>
</dbReference>
<dbReference type="EMBL" id="FNYS01000016">
    <property type="protein sequence ID" value="SEJ19587.1"/>
    <property type="molecule type" value="Genomic_DNA"/>
</dbReference>
<sequence>MENRKGARAIKDIPDEVLELLNKGKLSSVNLTEWLAIDQRLLVHNVLAAINRTAYLQVVLDAVDGLKKPTVNTINQSIGYTLYHLAKEKEDNELFEILKQHKSDLVRCWATYFIGYNDSLTIKEKLDGIKYFAADSHFGVREICWMAVRADITASLEESIKMLLTWTKDENEYVRRFATESTRPRGVWCKHIDVLKENPELGLPLLEALHEDTSKYVKDSVGNWLNDAAKTRPDFVLDLCSKWESKGMNKDTKYIISKAKRSI</sequence>
<evidence type="ECO:0000313" key="2">
    <source>
        <dbReference type="Proteomes" id="UP000183077"/>
    </source>
</evidence>
<gene>
    <name evidence="1" type="ORF">SAMN04488018_11614</name>
</gene>
<proteinExistence type="predicted"/>
<accession>A0A1H6WZ32</accession>
<reference evidence="1 2" key="1">
    <citation type="submission" date="2016-10" db="EMBL/GenBank/DDBJ databases">
        <authorList>
            <person name="de Groot N.N."/>
        </authorList>
    </citation>
    <scope>NUCLEOTIDE SEQUENCE [LARGE SCALE GENOMIC DNA]</scope>
    <source>
        <strain evidence="1 2">DSM 23048</strain>
    </source>
</reference>
<dbReference type="GeneID" id="82257992"/>
<dbReference type="RefSeq" id="WP_074747043.1">
    <property type="nucleotide sequence ID" value="NZ_FNYS01000016.1"/>
</dbReference>
<protein>
    <submittedName>
        <fullName evidence="1">DNA alkylation repair enzyme</fullName>
    </submittedName>
</protein>
<dbReference type="Proteomes" id="UP000183077">
    <property type="component" value="Unassembled WGS sequence"/>
</dbReference>
<dbReference type="InterPro" id="IPR014825">
    <property type="entry name" value="DNA_alkylation"/>
</dbReference>
<organism evidence="1 2">
    <name type="scientific">Myroides marinus</name>
    <dbReference type="NCBI Taxonomy" id="703342"/>
    <lineage>
        <taxon>Bacteria</taxon>
        <taxon>Pseudomonadati</taxon>
        <taxon>Bacteroidota</taxon>
        <taxon>Flavobacteriia</taxon>
        <taxon>Flavobacteriales</taxon>
        <taxon>Flavobacteriaceae</taxon>
        <taxon>Myroides</taxon>
    </lineage>
</organism>
<dbReference type="SUPFAM" id="SSF48371">
    <property type="entry name" value="ARM repeat"/>
    <property type="match status" value="1"/>
</dbReference>
<evidence type="ECO:0000313" key="1">
    <source>
        <dbReference type="EMBL" id="SEJ19587.1"/>
    </source>
</evidence>
<name>A0A1H6WZ32_9FLAO</name>
<dbReference type="AlphaFoldDB" id="A0A1H6WZ32"/>